<accession>A0A1H1C5K9</accession>
<dbReference type="InterPro" id="IPR013022">
    <property type="entry name" value="Xyl_isomerase-like_TIM-brl"/>
</dbReference>
<proteinExistence type="predicted"/>
<dbReference type="EMBL" id="FNKK01000002">
    <property type="protein sequence ID" value="SDQ58926.1"/>
    <property type="molecule type" value="Genomic_DNA"/>
</dbReference>
<dbReference type="Pfam" id="PF01261">
    <property type="entry name" value="AP_endonuc_2"/>
    <property type="match status" value="1"/>
</dbReference>
<evidence type="ECO:0000259" key="1">
    <source>
        <dbReference type="Pfam" id="PF01261"/>
    </source>
</evidence>
<evidence type="ECO:0000313" key="3">
    <source>
        <dbReference type="Proteomes" id="UP000217103"/>
    </source>
</evidence>
<feature type="domain" description="Xylose isomerase-like TIM barrel" evidence="1">
    <location>
        <begin position="28"/>
        <end position="259"/>
    </location>
</feature>
<name>A0A1H1C5K9_9ACTN</name>
<evidence type="ECO:0000313" key="2">
    <source>
        <dbReference type="EMBL" id="SDQ58926.1"/>
    </source>
</evidence>
<dbReference type="STRING" id="35622.SAMN04489764_1283"/>
<dbReference type="GO" id="GO:0016853">
    <property type="term" value="F:isomerase activity"/>
    <property type="evidence" value="ECO:0007669"/>
    <property type="project" value="UniProtKB-KW"/>
</dbReference>
<dbReference type="Gene3D" id="3.20.20.150">
    <property type="entry name" value="Divalent-metal-dependent TIM barrel enzymes"/>
    <property type="match status" value="1"/>
</dbReference>
<dbReference type="InterPro" id="IPR036237">
    <property type="entry name" value="Xyl_isomerase-like_sf"/>
</dbReference>
<organism evidence="2 3">
    <name type="scientific">Thermostaphylospora chromogena</name>
    <dbReference type="NCBI Taxonomy" id="35622"/>
    <lineage>
        <taxon>Bacteria</taxon>
        <taxon>Bacillati</taxon>
        <taxon>Actinomycetota</taxon>
        <taxon>Actinomycetes</taxon>
        <taxon>Streptosporangiales</taxon>
        <taxon>Thermomonosporaceae</taxon>
        <taxon>Thermostaphylospora</taxon>
    </lineage>
</organism>
<dbReference type="PANTHER" id="PTHR12110">
    <property type="entry name" value="HYDROXYPYRUVATE ISOMERASE"/>
    <property type="match status" value="1"/>
</dbReference>
<gene>
    <name evidence="2" type="ORF">SAMN04489764_1283</name>
</gene>
<dbReference type="PANTHER" id="PTHR12110:SF47">
    <property type="match status" value="1"/>
</dbReference>
<keyword evidence="3" id="KW-1185">Reference proteome</keyword>
<dbReference type="AlphaFoldDB" id="A0A1H1C5K9"/>
<dbReference type="RefSeq" id="WP_093258200.1">
    <property type="nucleotide sequence ID" value="NZ_FNKK01000002.1"/>
</dbReference>
<protein>
    <submittedName>
        <fullName evidence="2">Sugar phosphate isomerase/epimerase</fullName>
    </submittedName>
</protein>
<reference evidence="2 3" key="1">
    <citation type="submission" date="2016-10" db="EMBL/GenBank/DDBJ databases">
        <authorList>
            <person name="de Groot N.N."/>
        </authorList>
    </citation>
    <scope>NUCLEOTIDE SEQUENCE [LARGE SCALE GENOMIC DNA]</scope>
    <source>
        <strain evidence="2 3">DSM 43794</strain>
    </source>
</reference>
<dbReference type="SUPFAM" id="SSF51658">
    <property type="entry name" value="Xylose isomerase-like"/>
    <property type="match status" value="1"/>
</dbReference>
<keyword evidence="2" id="KW-0413">Isomerase</keyword>
<dbReference type="InterPro" id="IPR050312">
    <property type="entry name" value="IolE/XylAMocC-like"/>
</dbReference>
<dbReference type="OrthoDB" id="3248123at2"/>
<sequence>MSDVVRVPSAKIALSTASVYPERTPDAFELAARLGYDGVEIMVGADPVSQDIDVLERLMNHYEVPILAIHAPCLLVTQRVWGRDPWAKLVRAQKAAERLGARTVVVHPPFRWQRDYAREFEVGLARMREETDVIFAVENMFPLRARGNRVVPYAPDWNPVDYDFPQVTLDLSHTAVSGSDALEMASKLGDRLAHLHLADGIGVPNKDEHLVPGRGNQPCAQVLERLASSGYDGLVVLEVNTRRAPSRTARIDDLAEALAFARLHLATSATGA</sequence>
<dbReference type="Proteomes" id="UP000217103">
    <property type="component" value="Unassembled WGS sequence"/>
</dbReference>